<sequence>MNRILILSLLSVAAAGCATAPKPLRGEFAAVAPEQSALSGQVGGTVRWGGRIISVDPSEQQTCFEIVARELSSGARPVQAVDHSLGRFIACRSGFYDPAIFTNERDVTITGRIVDFETRRIGEYDYRYPRLAAEVIYLWPLRVAQERIYFSDPYWPGYYGGWGYRAPVIVRPVPKSEPTPPPSK</sequence>
<dbReference type="EMBL" id="JBBDHC010000002">
    <property type="protein sequence ID" value="MEJ1248353.1"/>
    <property type="molecule type" value="Genomic_DNA"/>
</dbReference>
<reference evidence="2 3" key="1">
    <citation type="journal article" date="2016" name="Antonie Van Leeuwenhoek">
        <title>Denitratimonas tolerans gen. nov., sp. nov., a denitrifying bacterium isolated from a bioreactor for tannery wastewater treatment.</title>
        <authorList>
            <person name="Han S.I."/>
            <person name="Kim J.O."/>
            <person name="Lee Y.R."/>
            <person name="Ekpeghere K.I."/>
            <person name="Koh S.C."/>
            <person name="Whang K.S."/>
        </authorList>
    </citation>
    <scope>NUCLEOTIDE SEQUENCE [LARGE SCALE GENOMIC DNA]</scope>
    <source>
        <strain evidence="2 3">KACC 17565</strain>
    </source>
</reference>
<evidence type="ECO:0000256" key="1">
    <source>
        <dbReference type="SAM" id="SignalP"/>
    </source>
</evidence>
<dbReference type="RefSeq" id="WP_337334075.1">
    <property type="nucleotide sequence ID" value="NZ_JBBDHC010000002.1"/>
</dbReference>
<protein>
    <submittedName>
        <fullName evidence="2">Slp family lipoprotein</fullName>
    </submittedName>
</protein>
<dbReference type="GO" id="GO:0019867">
    <property type="term" value="C:outer membrane"/>
    <property type="evidence" value="ECO:0007669"/>
    <property type="project" value="InterPro"/>
</dbReference>
<dbReference type="InterPro" id="IPR004658">
    <property type="entry name" value="OMP_Slp"/>
</dbReference>
<dbReference type="PANTHER" id="PTHR37530:SF1">
    <property type="entry name" value="OUTER MEMBRANE PROTEIN SLP"/>
    <property type="match status" value="1"/>
</dbReference>
<feature type="signal peptide" evidence="1">
    <location>
        <begin position="1"/>
        <end position="20"/>
    </location>
</feature>
<gene>
    <name evidence="2" type="ORF">WB794_01495</name>
</gene>
<name>A0AAW9R289_9GAMM</name>
<dbReference type="PIRSF" id="PIRSF004982">
    <property type="entry name" value="SlP"/>
    <property type="match status" value="1"/>
</dbReference>
<accession>A0AAW9R289</accession>
<keyword evidence="1" id="KW-0732">Signal</keyword>
<organism evidence="2 3">
    <name type="scientific">Denitratimonas tolerans</name>
    <dbReference type="NCBI Taxonomy" id="1338420"/>
    <lineage>
        <taxon>Bacteria</taxon>
        <taxon>Pseudomonadati</taxon>
        <taxon>Pseudomonadota</taxon>
        <taxon>Gammaproteobacteria</taxon>
        <taxon>Lysobacterales</taxon>
        <taxon>Lysobacteraceae</taxon>
        <taxon>Denitratimonas</taxon>
    </lineage>
</organism>
<proteinExistence type="predicted"/>
<feature type="chain" id="PRO_5043858184" evidence="1">
    <location>
        <begin position="21"/>
        <end position="184"/>
    </location>
</feature>
<dbReference type="PANTHER" id="PTHR37530">
    <property type="entry name" value="OUTER MEMBRANE PROTEIN SLP"/>
    <property type="match status" value="1"/>
</dbReference>
<keyword evidence="2" id="KW-0449">Lipoprotein</keyword>
<dbReference type="Proteomes" id="UP001364472">
    <property type="component" value="Unassembled WGS sequence"/>
</dbReference>
<dbReference type="Pfam" id="PF03843">
    <property type="entry name" value="Slp"/>
    <property type="match status" value="1"/>
</dbReference>
<evidence type="ECO:0000313" key="3">
    <source>
        <dbReference type="Proteomes" id="UP001364472"/>
    </source>
</evidence>
<evidence type="ECO:0000313" key="2">
    <source>
        <dbReference type="EMBL" id="MEJ1248353.1"/>
    </source>
</evidence>
<dbReference type="PROSITE" id="PS51257">
    <property type="entry name" value="PROKAR_LIPOPROTEIN"/>
    <property type="match status" value="1"/>
</dbReference>
<dbReference type="AlphaFoldDB" id="A0AAW9R289"/>
<comment type="caution">
    <text evidence="2">The sequence shown here is derived from an EMBL/GenBank/DDBJ whole genome shotgun (WGS) entry which is preliminary data.</text>
</comment>
<keyword evidence="3" id="KW-1185">Reference proteome</keyword>